<sequence>MGRLQDKVAIVTGGNSGIGRAAALLFAREGASVAVAARREAEGRAVADRIVREGSKAIFVRTDVAVADDHRKLVDATVAAFGRLDLAFNNAGMAQSGTAIADLGEDEWNRVIAVNLTGVFLAMKHQIPAMLEAGGGAIVNTSSVGGLVANPGLSAYQASKHAVIGLTKVAALELAQRNIRVNAICPGGTRSEMFDQWTADPAVNAQVLAAHPIGRFSDPAEQAEAALFLLSDKASYVTGVALPVDGGMTVP</sequence>
<evidence type="ECO:0000256" key="1">
    <source>
        <dbReference type="ARBA" id="ARBA00006484"/>
    </source>
</evidence>
<keyword evidence="2" id="KW-0560">Oxidoreductase</keyword>
<dbReference type="Pfam" id="PF13561">
    <property type="entry name" value="adh_short_C2"/>
    <property type="match status" value="1"/>
</dbReference>
<dbReference type="Proteomes" id="UP001244552">
    <property type="component" value="Unassembled WGS sequence"/>
</dbReference>
<dbReference type="NCBIfam" id="NF005559">
    <property type="entry name" value="PRK07231.1"/>
    <property type="match status" value="1"/>
</dbReference>
<comment type="similarity">
    <text evidence="1">Belongs to the short-chain dehydrogenases/reductases (SDR) family.</text>
</comment>
<dbReference type="SMART" id="SM00822">
    <property type="entry name" value="PKS_KR"/>
    <property type="match status" value="1"/>
</dbReference>
<dbReference type="CDD" id="cd05233">
    <property type="entry name" value="SDR_c"/>
    <property type="match status" value="1"/>
</dbReference>
<reference evidence="4 5" key="1">
    <citation type="submission" date="2023-07" db="EMBL/GenBank/DDBJ databases">
        <title>Genomic Encyclopedia of Type Strains, Phase IV (KMG-IV): sequencing the most valuable type-strain genomes for metagenomic binning, comparative biology and taxonomic classification.</title>
        <authorList>
            <person name="Goeker M."/>
        </authorList>
    </citation>
    <scope>NUCLEOTIDE SEQUENCE [LARGE SCALE GENOMIC DNA]</scope>
    <source>
        <strain evidence="4 5">DSM 19922</strain>
    </source>
</reference>
<dbReference type="PANTHER" id="PTHR24321">
    <property type="entry name" value="DEHYDROGENASES, SHORT CHAIN"/>
    <property type="match status" value="1"/>
</dbReference>
<proteinExistence type="inferred from homology"/>
<evidence type="ECO:0000256" key="2">
    <source>
        <dbReference type="ARBA" id="ARBA00023002"/>
    </source>
</evidence>
<gene>
    <name evidence="4" type="ORF">QO018_004493</name>
</gene>
<name>A0ABU0MQK3_9PROT</name>
<dbReference type="PANTHER" id="PTHR24321:SF11">
    <property type="entry name" value="BLR0893 PROTEIN"/>
    <property type="match status" value="1"/>
</dbReference>
<accession>A0ABU0MQK3</accession>
<dbReference type="InterPro" id="IPR057326">
    <property type="entry name" value="KR_dom"/>
</dbReference>
<dbReference type="SUPFAM" id="SSF51735">
    <property type="entry name" value="NAD(P)-binding Rossmann-fold domains"/>
    <property type="match status" value="1"/>
</dbReference>
<dbReference type="PRINTS" id="PR00080">
    <property type="entry name" value="SDRFAMILY"/>
</dbReference>
<comment type="caution">
    <text evidence="4">The sequence shown here is derived from an EMBL/GenBank/DDBJ whole genome shotgun (WGS) entry which is preliminary data.</text>
</comment>
<organism evidence="4 5">
    <name type="scientific">Azospirillum picis</name>
    <dbReference type="NCBI Taxonomy" id="488438"/>
    <lineage>
        <taxon>Bacteria</taxon>
        <taxon>Pseudomonadati</taxon>
        <taxon>Pseudomonadota</taxon>
        <taxon>Alphaproteobacteria</taxon>
        <taxon>Rhodospirillales</taxon>
        <taxon>Azospirillaceae</taxon>
        <taxon>Azospirillum</taxon>
    </lineage>
</organism>
<keyword evidence="5" id="KW-1185">Reference proteome</keyword>
<feature type="domain" description="Ketoreductase" evidence="3">
    <location>
        <begin position="7"/>
        <end position="187"/>
    </location>
</feature>
<dbReference type="EMBL" id="JAUSVU010000019">
    <property type="protein sequence ID" value="MDQ0535609.1"/>
    <property type="molecule type" value="Genomic_DNA"/>
</dbReference>
<dbReference type="Gene3D" id="3.40.50.720">
    <property type="entry name" value="NAD(P)-binding Rossmann-like Domain"/>
    <property type="match status" value="1"/>
</dbReference>
<evidence type="ECO:0000313" key="5">
    <source>
        <dbReference type="Proteomes" id="UP001244552"/>
    </source>
</evidence>
<evidence type="ECO:0000259" key="3">
    <source>
        <dbReference type="SMART" id="SM00822"/>
    </source>
</evidence>
<evidence type="ECO:0000313" key="4">
    <source>
        <dbReference type="EMBL" id="MDQ0535609.1"/>
    </source>
</evidence>
<dbReference type="NCBIfam" id="NF005681">
    <property type="entry name" value="PRK07478.1"/>
    <property type="match status" value="1"/>
</dbReference>
<dbReference type="RefSeq" id="WP_209987423.1">
    <property type="nucleotide sequence ID" value="NZ_JAGINO010000021.1"/>
</dbReference>
<dbReference type="InterPro" id="IPR036291">
    <property type="entry name" value="NAD(P)-bd_dom_sf"/>
</dbReference>
<dbReference type="InterPro" id="IPR002347">
    <property type="entry name" value="SDR_fam"/>
</dbReference>
<dbReference type="PRINTS" id="PR00081">
    <property type="entry name" value="GDHRDH"/>
</dbReference>
<protein>
    <submittedName>
        <fullName evidence="4">NAD(P)-dependent dehydrogenase (Short-subunit alcohol dehydrogenase family)</fullName>
    </submittedName>
</protein>